<dbReference type="InterPro" id="IPR034743">
    <property type="entry name" value="RH1"/>
</dbReference>
<feature type="compositionally biased region" description="Basic and acidic residues" evidence="17">
    <location>
        <begin position="745"/>
        <end position="766"/>
    </location>
</feature>
<protein>
    <recommendedName>
        <fullName evidence="14">C-Jun-amino-terminal kinase-interacting protein 3</fullName>
    </recommendedName>
    <alternativeName>
        <fullName evidence="15">JNK MAP kinase scaffold protein 3</fullName>
    </alternativeName>
</protein>
<dbReference type="InterPro" id="IPR015943">
    <property type="entry name" value="WD40/YVTN_repeat-like_dom_sf"/>
</dbReference>
<dbReference type="PROSITE" id="PS51777">
    <property type="entry name" value="RH2"/>
    <property type="match status" value="1"/>
</dbReference>
<dbReference type="GO" id="GO:0030159">
    <property type="term" value="F:signaling receptor complex adaptor activity"/>
    <property type="evidence" value="ECO:0007669"/>
    <property type="project" value="TreeGrafter"/>
</dbReference>
<evidence type="ECO:0000256" key="12">
    <source>
        <dbReference type="ARBA" id="ARBA00023273"/>
    </source>
</evidence>
<dbReference type="GO" id="GO:0008432">
    <property type="term" value="F:JUN kinase binding"/>
    <property type="evidence" value="ECO:0007669"/>
    <property type="project" value="TreeGrafter"/>
</dbReference>
<comment type="subcellular location">
    <subcellularLocation>
        <location evidence="2">Cell projection</location>
        <location evidence="2">Axon</location>
    </subcellularLocation>
    <subcellularLocation>
        <location evidence="1">Cell projection</location>
        <location evidence="1">Dendrite</location>
    </subcellularLocation>
    <subcellularLocation>
        <location evidence="6">Cell projection</location>
        <location evidence="6">Growth cone</location>
    </subcellularLocation>
    <subcellularLocation>
        <location evidence="5">Cytoplasm</location>
        <location evidence="5">Perinuclear region</location>
    </subcellularLocation>
    <subcellularLocation>
        <location evidence="3">Cytoplasmic vesicle</location>
    </subcellularLocation>
    <subcellularLocation>
        <location evidence="4">Golgi apparatus</location>
    </subcellularLocation>
</comment>
<feature type="coiled-coil region" evidence="16">
    <location>
        <begin position="60"/>
        <end position="161"/>
    </location>
</feature>
<dbReference type="FunFam" id="1.20.58.1770:FF:000001">
    <property type="entry name" value="C-Jun-amino-terminal kinase-interacting protein 3 isoform X1"/>
    <property type="match status" value="1"/>
</dbReference>
<sequence length="1320" mass="145861">MMELDEVVYQDDYGAVSVMSERVSGLASSIYREFERLIQSYDEEVVKELMPLVVNVLENLDSVLTENQEHEVELELLKEDNEQLITQYEREKALRKQAEEKFIEYEDVLEADKKDLQSMLETLELQSKQLELKAKNYADQVSRLEERESDMKKEYNALHQRHTEMIQTYVEHFERSKMQQTGSNQSESTGCGRTKTERPPSLSLFPGGDGMVRGGPGGARNVSSDVWNSSDLSRPVYAPGYQEDGSDSDSVAATPSSTGSKSNTPTSSVPSATVTPQNDELVLVGKNTKRLSRNMEVQVSQETRNVSIGMGSSDEWSEFQEIIDSTPELDMCLDPRSFGGGNSPSQGIVNEAFGINTDSLYHEIKDAKSDIIGDVDAGAELLGEFSVRDDFFGMGKEVENLLTENKKLLETKNALNIVKNDLIAKVDELSSEQEVFREELETVKQSKSKVDQRVKELEEELKRLRAEALGVSQDSKDEGGEDYSSPLQDDVAMTQRRRFTRVEMARVLMERNQYKERLMELQEAVRWTEMIRASRESPALPEKKKSIIWQFFARLFSSSASPPPVKRPYTSVNIHYKSPSPAGYNQRRSQTMCQISTSSCILEFMPEELPSNGVASLLSDSALCTRREQRREQYRQVREHMRRKDGPMQTCGWSVPPRLKQNGSQADSAQDATAKKTQAIEKDGNCMKNVPVPVYCRPLVEKDPNRKLWCAAGVDLTGWKTPNQETAAVKLSNGSDPLTAEDEGGDGKSEQSSPEKKKPKELHETDSMSSRVWILTSTHSASKVVIIDANQPCSLVDQFNVCNAHVLCISSVPAASESDYPAGEIFLEQQAGDGPSEEKGGVEGMLAGITIVGCATNCSVVRSNCSSRTDTPVQDRSQAPTAPVCRSLAVSQSAEEATEAIEVSEEAGPNENADNTLGPFTEHVFTDNTHSEAGVPKKQVTSAPTDSEEAGDDRAGTSAAPTMWLGAQNGWLYVHSAVANWKKCLHSIKLKDSVLSLVHVKGRVLVALADGTLAIFHRAEDGQWDLSNYHLMDLGRPHHSIRCMAVVHDKVWCGNKNKIHVIQPKSMQIEKSFDAHPRKESQVRQLAWIGDGVWVSIRLDSTLRLYHALTHQHLQDVDIEPYVSKMLGTGKLGFSFVRITALLIGGNRLWVGTGNGVIISIPLTETVVLHRGQLLGLRANKVSPTSSGGVIHVYADDSNSEKSSFIPYCSMAQAQLCFHGHRDAVKFFVSVPGNVLATLNGSVLDSPSESQGSSAPTDTEAQSIQNVLVLSGGEGYIDFRIGDGEDETEEADSEAPQMKPALSKAERSHIIVWQVSYGPE</sequence>
<dbReference type="GO" id="GO:0016192">
    <property type="term" value="P:vesicle-mediated transport"/>
    <property type="evidence" value="ECO:0007669"/>
    <property type="project" value="TreeGrafter"/>
</dbReference>
<accession>A0A9J7ZEM4</accession>
<keyword evidence="21" id="KW-1185">Reference proteome</keyword>
<keyword evidence="9" id="KW-0597">Phosphoprotein</keyword>
<keyword evidence="8" id="KW-0963">Cytoplasm</keyword>
<evidence type="ECO:0000256" key="1">
    <source>
        <dbReference type="ARBA" id="ARBA00004279"/>
    </source>
</evidence>
<evidence type="ECO:0000256" key="13">
    <source>
        <dbReference type="ARBA" id="ARBA00023329"/>
    </source>
</evidence>
<evidence type="ECO:0000256" key="9">
    <source>
        <dbReference type="ARBA" id="ARBA00022553"/>
    </source>
</evidence>
<dbReference type="InterPro" id="IPR032486">
    <property type="entry name" value="JIP_LZII"/>
</dbReference>
<feature type="compositionally biased region" description="Polar residues" evidence="17">
    <location>
        <begin position="661"/>
        <end position="671"/>
    </location>
</feature>
<feature type="compositionally biased region" description="Acidic residues" evidence="17">
    <location>
        <begin position="896"/>
        <end position="905"/>
    </location>
</feature>
<evidence type="ECO:0000259" key="18">
    <source>
        <dbReference type="PROSITE" id="PS51776"/>
    </source>
</evidence>
<evidence type="ECO:0000256" key="15">
    <source>
        <dbReference type="ARBA" id="ARBA00076107"/>
    </source>
</evidence>
<dbReference type="SUPFAM" id="SSF50978">
    <property type="entry name" value="WD40 repeat-like"/>
    <property type="match status" value="1"/>
</dbReference>
<feature type="compositionally biased region" description="Polar residues" evidence="17">
    <location>
        <begin position="865"/>
        <end position="880"/>
    </location>
</feature>
<dbReference type="Ensembl" id="ENSCCRT00000179158.1">
    <property type="protein sequence ID" value="ENSCCRP00000131659.1"/>
    <property type="gene ID" value="ENSCCRG00000024729.2"/>
</dbReference>
<dbReference type="InterPro" id="IPR036322">
    <property type="entry name" value="WD40_repeat_dom_sf"/>
</dbReference>
<evidence type="ECO:0000256" key="14">
    <source>
        <dbReference type="ARBA" id="ARBA00071163"/>
    </source>
</evidence>
<dbReference type="PANTHER" id="PTHR13886:SF3">
    <property type="entry name" value="C-JUN-AMINO-TERMINAL KINASE-INTERACTING PROTEIN 3"/>
    <property type="match status" value="1"/>
</dbReference>
<evidence type="ECO:0000256" key="8">
    <source>
        <dbReference type="ARBA" id="ARBA00022490"/>
    </source>
</evidence>
<evidence type="ECO:0000256" key="4">
    <source>
        <dbReference type="ARBA" id="ARBA00004555"/>
    </source>
</evidence>
<dbReference type="Pfam" id="PF16471">
    <property type="entry name" value="JIP_LZII"/>
    <property type="match status" value="1"/>
</dbReference>
<evidence type="ECO:0000256" key="16">
    <source>
        <dbReference type="SAM" id="Coils"/>
    </source>
</evidence>
<feature type="compositionally biased region" description="Acidic residues" evidence="17">
    <location>
        <begin position="1284"/>
        <end position="1293"/>
    </location>
</feature>
<dbReference type="Gene3D" id="2.130.10.10">
    <property type="entry name" value="YVTN repeat-like/Quinoprotein amine dehydrogenase"/>
    <property type="match status" value="1"/>
</dbReference>
<dbReference type="GeneTree" id="ENSGT00940000153496"/>
<dbReference type="InterPro" id="IPR034744">
    <property type="entry name" value="RH2"/>
</dbReference>
<feature type="region of interest" description="Disordered" evidence="17">
    <location>
        <begin position="639"/>
        <end position="677"/>
    </location>
</feature>
<evidence type="ECO:0000313" key="21">
    <source>
        <dbReference type="Proteomes" id="UP001108240"/>
    </source>
</evidence>
<dbReference type="Gene3D" id="1.20.58.1770">
    <property type="match status" value="1"/>
</dbReference>
<name>A0A9J7ZEM4_CYPCA</name>
<dbReference type="FunFam" id="2.130.10.10:FF:000334">
    <property type="entry name" value="C-Jun-amino-terminal kinase-interacting protein 3 isoform X6"/>
    <property type="match status" value="1"/>
</dbReference>
<feature type="domain" description="RH2" evidence="19">
    <location>
        <begin position="496"/>
        <end position="567"/>
    </location>
</feature>
<dbReference type="PANTHER" id="PTHR13886">
    <property type="entry name" value="JNK/SAPK-ASSOCIATED PROTEIN"/>
    <property type="match status" value="1"/>
</dbReference>
<evidence type="ECO:0000256" key="3">
    <source>
        <dbReference type="ARBA" id="ARBA00004541"/>
    </source>
</evidence>
<comment type="similarity">
    <text evidence="7">Belongs to the JIP scaffold family.</text>
</comment>
<dbReference type="Pfam" id="PF19056">
    <property type="entry name" value="WD40_2"/>
    <property type="match status" value="1"/>
</dbReference>
<proteinExistence type="inferred from homology"/>
<dbReference type="GO" id="GO:0031410">
    <property type="term" value="C:cytoplasmic vesicle"/>
    <property type="evidence" value="ECO:0007669"/>
    <property type="project" value="UniProtKB-SubCell"/>
</dbReference>
<evidence type="ECO:0000256" key="7">
    <source>
        <dbReference type="ARBA" id="ARBA00009866"/>
    </source>
</evidence>
<feature type="region of interest" description="Disordered" evidence="17">
    <location>
        <begin position="1279"/>
        <end position="1305"/>
    </location>
</feature>
<feature type="region of interest" description="Disordered" evidence="17">
    <location>
        <begin position="728"/>
        <end position="768"/>
    </location>
</feature>
<feature type="compositionally biased region" description="Polar residues" evidence="17">
    <location>
        <begin position="221"/>
        <end position="232"/>
    </location>
</feature>
<keyword evidence="11 16" id="KW-0175">Coiled coil</keyword>
<feature type="compositionally biased region" description="Polar residues" evidence="17">
    <location>
        <begin position="178"/>
        <end position="191"/>
    </location>
</feature>
<evidence type="ECO:0000259" key="19">
    <source>
        <dbReference type="PROSITE" id="PS51777"/>
    </source>
</evidence>
<organism evidence="20 21">
    <name type="scientific">Cyprinus carpio carpio</name>
    <dbReference type="NCBI Taxonomy" id="630221"/>
    <lineage>
        <taxon>Eukaryota</taxon>
        <taxon>Metazoa</taxon>
        <taxon>Chordata</taxon>
        <taxon>Craniata</taxon>
        <taxon>Vertebrata</taxon>
        <taxon>Euteleostomi</taxon>
        <taxon>Actinopterygii</taxon>
        <taxon>Neopterygii</taxon>
        <taxon>Teleostei</taxon>
        <taxon>Ostariophysi</taxon>
        <taxon>Cypriniformes</taxon>
        <taxon>Cyprinidae</taxon>
        <taxon>Cyprininae</taxon>
        <taxon>Cyprinus</taxon>
    </lineage>
</organism>
<feature type="compositionally biased region" description="Polar residues" evidence="17">
    <location>
        <begin position="248"/>
        <end position="261"/>
    </location>
</feature>
<dbReference type="Pfam" id="PF09744">
    <property type="entry name" value="RH1"/>
    <property type="match status" value="1"/>
</dbReference>
<dbReference type="GO" id="GO:0030426">
    <property type="term" value="C:growth cone"/>
    <property type="evidence" value="ECO:0007669"/>
    <property type="project" value="UniProtKB-SubCell"/>
</dbReference>
<evidence type="ECO:0000256" key="11">
    <source>
        <dbReference type="ARBA" id="ARBA00023054"/>
    </source>
</evidence>
<feature type="region of interest" description="Disordered" evidence="17">
    <location>
        <begin position="468"/>
        <end position="487"/>
    </location>
</feature>
<feature type="compositionally biased region" description="Low complexity" evidence="17">
    <location>
        <begin position="262"/>
        <end position="276"/>
    </location>
</feature>
<evidence type="ECO:0000313" key="20">
    <source>
        <dbReference type="Ensembl" id="ENSCCRP00000131659.1"/>
    </source>
</evidence>
<feature type="region of interest" description="Disordered" evidence="17">
    <location>
        <begin position="176"/>
        <end position="279"/>
    </location>
</feature>
<dbReference type="GO" id="GO:0019894">
    <property type="term" value="F:kinesin binding"/>
    <property type="evidence" value="ECO:0007669"/>
    <property type="project" value="TreeGrafter"/>
</dbReference>
<dbReference type="GO" id="GO:0005794">
    <property type="term" value="C:Golgi apparatus"/>
    <property type="evidence" value="ECO:0007669"/>
    <property type="project" value="UniProtKB-SubCell"/>
</dbReference>
<keyword evidence="12" id="KW-0966">Cell projection</keyword>
<dbReference type="InterPro" id="IPR039911">
    <property type="entry name" value="JIP3/JIP4"/>
</dbReference>
<dbReference type="GO" id="GO:0048471">
    <property type="term" value="C:perinuclear region of cytoplasm"/>
    <property type="evidence" value="ECO:0007669"/>
    <property type="project" value="UniProtKB-SubCell"/>
</dbReference>
<dbReference type="GO" id="GO:0005078">
    <property type="term" value="F:MAP-kinase scaffold activity"/>
    <property type="evidence" value="ECO:0007669"/>
    <property type="project" value="InterPro"/>
</dbReference>
<evidence type="ECO:0000256" key="5">
    <source>
        <dbReference type="ARBA" id="ARBA00004556"/>
    </source>
</evidence>
<feature type="region of interest" description="Disordered" evidence="17">
    <location>
        <begin position="865"/>
        <end position="957"/>
    </location>
</feature>
<dbReference type="PROSITE" id="PS51776">
    <property type="entry name" value="RH1"/>
    <property type="match status" value="1"/>
</dbReference>
<keyword evidence="13" id="KW-0968">Cytoplasmic vesicle</keyword>
<dbReference type="GO" id="GO:0030425">
    <property type="term" value="C:dendrite"/>
    <property type="evidence" value="ECO:0007669"/>
    <property type="project" value="UniProtKB-SubCell"/>
</dbReference>
<dbReference type="Proteomes" id="UP001108240">
    <property type="component" value="Unplaced"/>
</dbReference>
<dbReference type="Gene3D" id="1.20.5.1000">
    <property type="entry name" value="arf6 gtpase in complex with a specific effector, jip4"/>
    <property type="match status" value="1"/>
</dbReference>
<evidence type="ECO:0000256" key="6">
    <source>
        <dbReference type="ARBA" id="ARBA00004624"/>
    </source>
</evidence>
<reference evidence="20" key="1">
    <citation type="submission" date="2025-08" db="UniProtKB">
        <authorList>
            <consortium name="Ensembl"/>
        </authorList>
    </citation>
    <scope>IDENTIFICATION</scope>
</reference>
<evidence type="ECO:0000256" key="10">
    <source>
        <dbReference type="ARBA" id="ARBA00023034"/>
    </source>
</evidence>
<keyword evidence="10" id="KW-0333">Golgi apparatus</keyword>
<evidence type="ECO:0000256" key="17">
    <source>
        <dbReference type="SAM" id="MobiDB-lite"/>
    </source>
</evidence>
<dbReference type="FunFam" id="1.20.5.1000:FF:000001">
    <property type="entry name" value="C-Jun-amino-terminal kinase-interacting protein 3 isoform X2"/>
    <property type="match status" value="1"/>
</dbReference>
<evidence type="ECO:0000256" key="2">
    <source>
        <dbReference type="ARBA" id="ARBA00004489"/>
    </source>
</evidence>
<feature type="domain" description="RH1" evidence="18">
    <location>
        <begin position="6"/>
        <end position="94"/>
    </location>
</feature>
<feature type="compositionally biased region" description="Gly residues" evidence="17">
    <location>
        <begin position="207"/>
        <end position="218"/>
    </location>
</feature>
<reference evidence="20" key="2">
    <citation type="submission" date="2025-09" db="UniProtKB">
        <authorList>
            <consortium name="Ensembl"/>
        </authorList>
    </citation>
    <scope>IDENTIFICATION</scope>
</reference>